<dbReference type="RefSeq" id="WP_006593095.1">
    <property type="nucleotide sequence ID" value="NZ_BAHD01000042.1"/>
</dbReference>
<dbReference type="PANTHER" id="PTHR39328">
    <property type="entry name" value="BLL2871 PROTEIN"/>
    <property type="match status" value="1"/>
</dbReference>
<gene>
    <name evidence="2" type="ORF">KILIM_042_00070</name>
</gene>
<dbReference type="InterPro" id="IPR010430">
    <property type="entry name" value="DUF1028"/>
</dbReference>
<dbReference type="EMBL" id="BAHD01000042">
    <property type="protein sequence ID" value="GAB96563.1"/>
    <property type="molecule type" value="Genomic_DNA"/>
</dbReference>
<accession>K6VK10</accession>
<keyword evidence="3" id="KW-1185">Reference proteome</keyword>
<dbReference type="PANTHER" id="PTHR39328:SF1">
    <property type="entry name" value="BLL2871 PROTEIN"/>
    <property type="match status" value="1"/>
</dbReference>
<evidence type="ECO:0000256" key="1">
    <source>
        <dbReference type="SAM" id="MobiDB-lite"/>
    </source>
</evidence>
<evidence type="ECO:0000313" key="2">
    <source>
        <dbReference type="EMBL" id="GAB96563.1"/>
    </source>
</evidence>
<organism evidence="2 3">
    <name type="scientific">Kineosphaera limosa NBRC 100340</name>
    <dbReference type="NCBI Taxonomy" id="1184609"/>
    <lineage>
        <taxon>Bacteria</taxon>
        <taxon>Bacillati</taxon>
        <taxon>Actinomycetota</taxon>
        <taxon>Actinomycetes</taxon>
        <taxon>Micrococcales</taxon>
        <taxon>Dermatophilaceae</taxon>
        <taxon>Kineosphaera</taxon>
    </lineage>
</organism>
<dbReference type="AlphaFoldDB" id="K6VK10"/>
<dbReference type="Pfam" id="PF06267">
    <property type="entry name" value="DUF1028"/>
    <property type="match status" value="1"/>
</dbReference>
<feature type="region of interest" description="Disordered" evidence="1">
    <location>
        <begin position="226"/>
        <end position="247"/>
    </location>
</feature>
<protein>
    <recommendedName>
        <fullName evidence="4">DUF1028 domain-containing protein</fullName>
    </recommendedName>
</protein>
<evidence type="ECO:0000313" key="3">
    <source>
        <dbReference type="Proteomes" id="UP000008366"/>
    </source>
</evidence>
<proteinExistence type="predicted"/>
<evidence type="ECO:0008006" key="4">
    <source>
        <dbReference type="Google" id="ProtNLM"/>
    </source>
</evidence>
<dbReference type="Proteomes" id="UP000008366">
    <property type="component" value="Unassembled WGS sequence"/>
</dbReference>
<comment type="caution">
    <text evidence="2">The sequence shown here is derived from an EMBL/GenBank/DDBJ whole genome shotgun (WGS) entry which is preliminary data.</text>
</comment>
<dbReference type="InterPro" id="IPR029055">
    <property type="entry name" value="Ntn_hydrolases_N"/>
</dbReference>
<sequence length="247" mass="25483">MTFSLLARCPETGQFGAIVASRVLAVGTRVLAARAGVGAAATQAGAWTLWRRNLLDAVELGCSSAQAIDRLAAERNLADAQVAVVSASGAAAFTDAGCTAAAGNLDTEYGARPGREALAPGWVSAQGNTLAGSSVVPALLEGFVRCDGSLLERLVAGLLAGEAEGGDSRGRQSAAVLVVPGQVRISPRHATQHPTGAWDDPFVDLRVDDDPEAVAVLAELTRTHTQHRERIRAGAPQPHEDALLLPD</sequence>
<name>K6VK10_9MICO</name>
<dbReference type="SUPFAM" id="SSF56235">
    <property type="entry name" value="N-terminal nucleophile aminohydrolases (Ntn hydrolases)"/>
    <property type="match status" value="1"/>
</dbReference>
<dbReference type="eggNOG" id="COG3342">
    <property type="taxonomic scope" value="Bacteria"/>
</dbReference>
<reference evidence="2 3" key="1">
    <citation type="submission" date="2012-08" db="EMBL/GenBank/DDBJ databases">
        <title>Whole genome shotgun sequence of Kineosphaera limosa NBRC 100340.</title>
        <authorList>
            <person name="Yoshida I."/>
            <person name="Isaki S."/>
            <person name="Hosoyama A."/>
            <person name="Tsuchikane K."/>
            <person name="Katsumata H."/>
            <person name="Ando Y."/>
            <person name="Ohji S."/>
            <person name="Hamada M."/>
            <person name="Tamura T."/>
            <person name="Yamazoe A."/>
            <person name="Yamazaki S."/>
            <person name="Fujita N."/>
        </authorList>
    </citation>
    <scope>NUCLEOTIDE SEQUENCE [LARGE SCALE GENOMIC DNA]</scope>
    <source>
        <strain evidence="2 3">NBRC 100340</strain>
    </source>
</reference>
<dbReference type="Gene3D" id="3.60.20.10">
    <property type="entry name" value="Glutamine Phosphoribosylpyrophosphate, subunit 1, domain 1"/>
    <property type="match status" value="1"/>
</dbReference>
<dbReference type="OrthoDB" id="9790012at2"/>